<sequence>MEFPIAIHKDDGTVLGVAVPNIPGVHSWGETMGEAIDNTRIAIASHVETLLALGEDVQLTCSTLEELVPDPDYAGAVWAKIEVELPRRT</sequence>
<evidence type="ECO:0000313" key="2">
    <source>
        <dbReference type="EMBL" id="MDN7932042.1"/>
    </source>
</evidence>
<reference evidence="2" key="1">
    <citation type="submission" date="2023-07" db="EMBL/GenBank/DDBJ databases">
        <title>A collection of bacterial strains from the Burkholderia cepacia Research Laboratory and Repository.</title>
        <authorList>
            <person name="Lipuma J."/>
            <person name="Spilker T."/>
            <person name="Caverly L."/>
        </authorList>
    </citation>
    <scope>NUCLEOTIDE SEQUENCE</scope>
    <source>
        <strain evidence="2">AU42020</strain>
    </source>
</reference>
<accession>A0ABT8PAZ4</accession>
<dbReference type="InterPro" id="IPR031807">
    <property type="entry name" value="HicB-like"/>
</dbReference>
<feature type="domain" description="HicB-like antitoxin of toxin-antitoxin system" evidence="1">
    <location>
        <begin position="3"/>
        <end position="85"/>
    </location>
</feature>
<dbReference type="Gene3D" id="3.30.160.250">
    <property type="match status" value="1"/>
</dbReference>
<comment type="caution">
    <text evidence="2">The sequence shown here is derived from an EMBL/GenBank/DDBJ whole genome shotgun (WGS) entry which is preliminary data.</text>
</comment>
<dbReference type="InterPro" id="IPR035069">
    <property type="entry name" value="TTHA1013/TTHA0281-like"/>
</dbReference>
<keyword evidence="3" id="KW-1185">Reference proteome</keyword>
<gene>
    <name evidence="2" type="ORF">QZM52_12200</name>
</gene>
<proteinExistence type="predicted"/>
<protein>
    <submittedName>
        <fullName evidence="2">Type II toxin-antitoxin system HicB family antitoxin</fullName>
    </submittedName>
</protein>
<dbReference type="Proteomes" id="UP001171606">
    <property type="component" value="Unassembled WGS sequence"/>
</dbReference>
<dbReference type="EMBL" id="JAUJSQ010000003">
    <property type="protein sequence ID" value="MDN7932042.1"/>
    <property type="molecule type" value="Genomic_DNA"/>
</dbReference>
<dbReference type="Pfam" id="PF15919">
    <property type="entry name" value="HicB_lk_antitox"/>
    <property type="match status" value="1"/>
</dbReference>
<organism evidence="2 3">
    <name type="scientific">Burkholderia metallica</name>
    <dbReference type="NCBI Taxonomy" id="488729"/>
    <lineage>
        <taxon>Bacteria</taxon>
        <taxon>Pseudomonadati</taxon>
        <taxon>Pseudomonadota</taxon>
        <taxon>Betaproteobacteria</taxon>
        <taxon>Burkholderiales</taxon>
        <taxon>Burkholderiaceae</taxon>
        <taxon>Burkholderia</taxon>
        <taxon>Burkholderia cepacia complex</taxon>
    </lineage>
</organism>
<dbReference type="RefSeq" id="WP_301755368.1">
    <property type="nucleotide sequence ID" value="NZ_JAUJSQ010000003.1"/>
</dbReference>
<evidence type="ECO:0000313" key="3">
    <source>
        <dbReference type="Proteomes" id="UP001171606"/>
    </source>
</evidence>
<name>A0ABT8PAZ4_9BURK</name>
<dbReference type="SUPFAM" id="SSF143100">
    <property type="entry name" value="TTHA1013/TTHA0281-like"/>
    <property type="match status" value="1"/>
</dbReference>
<evidence type="ECO:0000259" key="1">
    <source>
        <dbReference type="Pfam" id="PF15919"/>
    </source>
</evidence>